<dbReference type="AlphaFoldDB" id="A0A080Z282"/>
<protein>
    <submittedName>
        <fullName evidence="1">Uncharacterized protein</fullName>
    </submittedName>
</protein>
<organism evidence="1 2">
    <name type="scientific">Phytophthora nicotianae P1976</name>
    <dbReference type="NCBI Taxonomy" id="1317066"/>
    <lineage>
        <taxon>Eukaryota</taxon>
        <taxon>Sar</taxon>
        <taxon>Stramenopiles</taxon>
        <taxon>Oomycota</taxon>
        <taxon>Peronosporomycetes</taxon>
        <taxon>Peronosporales</taxon>
        <taxon>Peronosporaceae</taxon>
        <taxon>Phytophthora</taxon>
    </lineage>
</organism>
<sequence>MAIVVAEYMVTIAMVANETTQALQVDMLISSHFPSVLSTTRPGYNRHYFEEHVHLDTTY</sequence>
<dbReference type="Proteomes" id="UP000028582">
    <property type="component" value="Unassembled WGS sequence"/>
</dbReference>
<name>A0A080Z282_PHYNI</name>
<evidence type="ECO:0000313" key="1">
    <source>
        <dbReference type="EMBL" id="ETO60743.1"/>
    </source>
</evidence>
<gene>
    <name evidence="1" type="ORF">F444_21115</name>
</gene>
<evidence type="ECO:0000313" key="2">
    <source>
        <dbReference type="Proteomes" id="UP000028582"/>
    </source>
</evidence>
<reference evidence="1 2" key="1">
    <citation type="submission" date="2013-11" db="EMBL/GenBank/DDBJ databases">
        <title>The Genome Sequence of Phytophthora parasitica P1976.</title>
        <authorList>
            <consortium name="The Broad Institute Genomics Platform"/>
            <person name="Russ C."/>
            <person name="Tyler B."/>
            <person name="Panabieres F."/>
            <person name="Shan W."/>
            <person name="Tripathy S."/>
            <person name="Grunwald N."/>
            <person name="Machado M."/>
            <person name="Johnson C.S."/>
            <person name="Walker B."/>
            <person name="Young S."/>
            <person name="Zeng Q."/>
            <person name="Gargeya S."/>
            <person name="Fitzgerald M."/>
            <person name="Haas B."/>
            <person name="Abouelleil A."/>
            <person name="Allen A.W."/>
            <person name="Alvarado L."/>
            <person name="Arachchi H.M."/>
            <person name="Berlin A.M."/>
            <person name="Chapman S.B."/>
            <person name="Gainer-Dewar J."/>
            <person name="Goldberg J."/>
            <person name="Griggs A."/>
            <person name="Gujja S."/>
            <person name="Hansen M."/>
            <person name="Howarth C."/>
            <person name="Imamovic A."/>
            <person name="Ireland A."/>
            <person name="Larimer J."/>
            <person name="McCowan C."/>
            <person name="Murphy C."/>
            <person name="Pearson M."/>
            <person name="Poon T.W."/>
            <person name="Priest M."/>
            <person name="Roberts A."/>
            <person name="Saif S."/>
            <person name="Shea T."/>
            <person name="Sisk P."/>
            <person name="Sykes S."/>
            <person name="Wortman J."/>
            <person name="Nusbaum C."/>
            <person name="Birren B."/>
        </authorList>
    </citation>
    <scope>NUCLEOTIDE SEQUENCE [LARGE SCALE GENOMIC DNA]</scope>
    <source>
        <strain evidence="1 2">P1976</strain>
    </source>
</reference>
<proteinExistence type="predicted"/>
<comment type="caution">
    <text evidence="1">The sequence shown here is derived from an EMBL/GenBank/DDBJ whole genome shotgun (WGS) entry which is preliminary data.</text>
</comment>
<dbReference type="EMBL" id="ANJA01003892">
    <property type="protein sequence ID" value="ETO60743.1"/>
    <property type="molecule type" value="Genomic_DNA"/>
</dbReference>
<accession>A0A080Z282</accession>